<comment type="caution">
    <text evidence="1">The sequence shown here is derived from an EMBL/GenBank/DDBJ whole genome shotgun (WGS) entry which is preliminary data.</text>
</comment>
<proteinExistence type="predicted"/>
<evidence type="ECO:0000313" key="1">
    <source>
        <dbReference type="EMBL" id="MCP2270921.1"/>
    </source>
</evidence>
<organism evidence="1 2">
    <name type="scientific">Actinokineospora diospyrosa</name>
    <dbReference type="NCBI Taxonomy" id="103728"/>
    <lineage>
        <taxon>Bacteria</taxon>
        <taxon>Bacillati</taxon>
        <taxon>Actinomycetota</taxon>
        <taxon>Actinomycetes</taxon>
        <taxon>Pseudonocardiales</taxon>
        <taxon>Pseudonocardiaceae</taxon>
        <taxon>Actinokineospora</taxon>
    </lineage>
</organism>
<keyword evidence="2" id="KW-1185">Reference proteome</keyword>
<dbReference type="Proteomes" id="UP001205185">
    <property type="component" value="Unassembled WGS sequence"/>
</dbReference>
<dbReference type="EMBL" id="JAMTCO010000008">
    <property type="protein sequence ID" value="MCP2270921.1"/>
    <property type="molecule type" value="Genomic_DNA"/>
</dbReference>
<name>A0ABT1IEE6_9PSEU</name>
<evidence type="ECO:0000313" key="2">
    <source>
        <dbReference type="Proteomes" id="UP001205185"/>
    </source>
</evidence>
<evidence type="ECO:0008006" key="3">
    <source>
        <dbReference type="Google" id="ProtNLM"/>
    </source>
</evidence>
<dbReference type="RefSeq" id="WP_253887882.1">
    <property type="nucleotide sequence ID" value="NZ_BAAAVB010000013.1"/>
</dbReference>
<sequence length="145" mass="15873">MGIEFEYFRAPDVAAVLRGVSDRVTFPAFDGVSAKWFALDGVVDRLVGLTGHEVVERRVWPSSPEPEGPVPAGDPWMTGPFVYEWDAGTRDALAGVSDVDAVARRWASQEELDDPDAVVVWVGALVRVARAARDSGEVLFYAMFM</sequence>
<gene>
    <name evidence="1" type="ORF">LV75_003433</name>
</gene>
<accession>A0ABT1IEE6</accession>
<protein>
    <recommendedName>
        <fullName evidence="3">DUF1877 family protein</fullName>
    </recommendedName>
</protein>
<reference evidence="1 2" key="1">
    <citation type="submission" date="2022-06" db="EMBL/GenBank/DDBJ databases">
        <title>Genomic Encyclopedia of Archaeal and Bacterial Type Strains, Phase II (KMG-II): from individual species to whole genera.</title>
        <authorList>
            <person name="Goeker M."/>
        </authorList>
    </citation>
    <scope>NUCLEOTIDE SEQUENCE [LARGE SCALE GENOMIC DNA]</scope>
    <source>
        <strain evidence="1 2">DSM 44255</strain>
    </source>
</reference>